<evidence type="ECO:0000256" key="1">
    <source>
        <dbReference type="SAM" id="MobiDB-lite"/>
    </source>
</evidence>
<organism evidence="3 4">
    <name type="scientific">Pisolithus microcarpus 441</name>
    <dbReference type="NCBI Taxonomy" id="765257"/>
    <lineage>
        <taxon>Eukaryota</taxon>
        <taxon>Fungi</taxon>
        <taxon>Dikarya</taxon>
        <taxon>Basidiomycota</taxon>
        <taxon>Agaricomycotina</taxon>
        <taxon>Agaricomycetes</taxon>
        <taxon>Agaricomycetidae</taxon>
        <taxon>Boletales</taxon>
        <taxon>Sclerodermatineae</taxon>
        <taxon>Pisolithaceae</taxon>
        <taxon>Pisolithus</taxon>
    </lineage>
</organism>
<dbReference type="OrthoDB" id="2624308at2759"/>
<feature type="transmembrane region" description="Helical" evidence="2">
    <location>
        <begin position="531"/>
        <end position="555"/>
    </location>
</feature>
<evidence type="ECO:0000256" key="2">
    <source>
        <dbReference type="SAM" id="Phobius"/>
    </source>
</evidence>
<reference evidence="3 4" key="1">
    <citation type="submission" date="2014-04" db="EMBL/GenBank/DDBJ databases">
        <authorList>
            <consortium name="DOE Joint Genome Institute"/>
            <person name="Kuo A."/>
            <person name="Kohler A."/>
            <person name="Costa M.D."/>
            <person name="Nagy L.G."/>
            <person name="Floudas D."/>
            <person name="Copeland A."/>
            <person name="Barry K.W."/>
            <person name="Cichocki N."/>
            <person name="Veneault-Fourrey C."/>
            <person name="LaButti K."/>
            <person name="Lindquist E.A."/>
            <person name="Lipzen A."/>
            <person name="Lundell T."/>
            <person name="Morin E."/>
            <person name="Murat C."/>
            <person name="Sun H."/>
            <person name="Tunlid A."/>
            <person name="Henrissat B."/>
            <person name="Grigoriev I.V."/>
            <person name="Hibbett D.S."/>
            <person name="Martin F."/>
            <person name="Nordberg H.P."/>
            <person name="Cantor M.N."/>
            <person name="Hua S.X."/>
        </authorList>
    </citation>
    <scope>NUCLEOTIDE SEQUENCE [LARGE SCALE GENOMIC DNA]</scope>
    <source>
        <strain evidence="3 4">441</strain>
    </source>
</reference>
<feature type="transmembrane region" description="Helical" evidence="2">
    <location>
        <begin position="84"/>
        <end position="105"/>
    </location>
</feature>
<feature type="compositionally biased region" description="Polar residues" evidence="1">
    <location>
        <begin position="187"/>
        <end position="196"/>
    </location>
</feature>
<keyword evidence="2" id="KW-1133">Transmembrane helix</keyword>
<feature type="region of interest" description="Disordered" evidence="1">
    <location>
        <begin position="172"/>
        <end position="196"/>
    </location>
</feature>
<evidence type="ECO:0008006" key="5">
    <source>
        <dbReference type="Google" id="ProtNLM"/>
    </source>
</evidence>
<dbReference type="EMBL" id="KN833696">
    <property type="protein sequence ID" value="KIK27540.1"/>
    <property type="molecule type" value="Genomic_DNA"/>
</dbReference>
<keyword evidence="2" id="KW-0472">Membrane</keyword>
<dbReference type="Proteomes" id="UP000054018">
    <property type="component" value="Unassembled WGS sequence"/>
</dbReference>
<dbReference type="AlphaFoldDB" id="A0A0C9YR80"/>
<keyword evidence="4" id="KW-1185">Reference proteome</keyword>
<dbReference type="HOGENOM" id="CLU_021263_0_0_1"/>
<evidence type="ECO:0000313" key="3">
    <source>
        <dbReference type="EMBL" id="KIK27540.1"/>
    </source>
</evidence>
<protein>
    <recommendedName>
        <fullName evidence="5">Heterokaryon incompatibility domain-containing protein</fullName>
    </recommendedName>
</protein>
<gene>
    <name evidence="3" type="ORF">PISMIDRAFT_674920</name>
</gene>
<keyword evidence="2" id="KW-0812">Transmembrane</keyword>
<accession>A0A0C9YR80</accession>
<sequence length="766" mass="86376">MSLPFVSKGVNCRDDINLKKHTHKDQQRYMDPDTGECMELVVQAVKPASGTDKVKQVGITDQTRRIPKLVVSLFRPKTCSTRDVLVFILLWPFRFFICSFHLLFWPLDGLPKGGMGGSVNVTEYPPYLMYYWGHLWATRSQKEHSIFEQGRERPGPASSRSTSMANSLTRLLSRRRKREDDPPSTAPGITSTPESTAHNFYPRRLVIHRDGVWKVCDDHDQIARHRYFAVSYRQSDMLKSESEEEEKEFIASIRSAASQVEMKAYWLDLECMGSTDDEKHLDVYQLADTYRGAEFTLVALPNSAQSGESWRRWSDRVWTLPEIMLSKELRCMIGPNGPVTIITLRELANFAYGDDSEEAAVINACGGMDPLYQLEHLTLLKAVIWHRGNSSQDPEKAPPKAQSRQSKGIDNLSYEAEKVYALMAFFEHRIMPFPPENDLQALARLSMINDRYHIAERMLSMLPNKIPSKSCWYADDDQYKAQFWDIEPEVQVAGITDTGALVLDGCRAASIRWKDFPEVGVRTTESGFRQLVAKVAVFGIPGFYAFAVQWIPWLFSKVSRTSSNVSASTSESCQGGLCTVNVSLSPAATILAIVLFGWATILLILGPFMIAYSISGRILFTQPFLIGVKGAIKVEEASHYLYRAWISRPRIIYTTSGSLLAQHAGREGDIREGKKSQYDAVKELKNQDELYTLVDTSTGTLYYFTAERPPTVCLYTGREGGLGRFVLCSENCTANELHKETVIRMPSQIHRSMRSCGWLAIGGVGE</sequence>
<feature type="transmembrane region" description="Helical" evidence="2">
    <location>
        <begin position="590"/>
        <end position="612"/>
    </location>
</feature>
<dbReference type="STRING" id="765257.A0A0C9YR80"/>
<proteinExistence type="predicted"/>
<name>A0A0C9YR80_9AGAM</name>
<evidence type="ECO:0000313" key="4">
    <source>
        <dbReference type="Proteomes" id="UP000054018"/>
    </source>
</evidence>
<reference evidence="4" key="2">
    <citation type="submission" date="2015-01" db="EMBL/GenBank/DDBJ databases">
        <title>Evolutionary Origins and Diversification of the Mycorrhizal Mutualists.</title>
        <authorList>
            <consortium name="DOE Joint Genome Institute"/>
            <consortium name="Mycorrhizal Genomics Consortium"/>
            <person name="Kohler A."/>
            <person name="Kuo A."/>
            <person name="Nagy L.G."/>
            <person name="Floudas D."/>
            <person name="Copeland A."/>
            <person name="Barry K.W."/>
            <person name="Cichocki N."/>
            <person name="Veneault-Fourrey C."/>
            <person name="LaButti K."/>
            <person name="Lindquist E.A."/>
            <person name="Lipzen A."/>
            <person name="Lundell T."/>
            <person name="Morin E."/>
            <person name="Murat C."/>
            <person name="Riley R."/>
            <person name="Ohm R."/>
            <person name="Sun H."/>
            <person name="Tunlid A."/>
            <person name="Henrissat B."/>
            <person name="Grigoriev I.V."/>
            <person name="Hibbett D.S."/>
            <person name="Martin F."/>
        </authorList>
    </citation>
    <scope>NUCLEOTIDE SEQUENCE [LARGE SCALE GENOMIC DNA]</scope>
    <source>
        <strain evidence="4">441</strain>
    </source>
</reference>